<reference evidence="3 4" key="1">
    <citation type="submission" date="2016-11" db="EMBL/GenBank/DDBJ databases">
        <authorList>
            <person name="Jaros S."/>
            <person name="Januszkiewicz K."/>
            <person name="Wedrychowicz H."/>
        </authorList>
    </citation>
    <scope>NUCLEOTIDE SEQUENCE [LARGE SCALE GENOMIC DNA]</scope>
    <source>
        <strain evidence="3 4">CECT 7868</strain>
    </source>
</reference>
<dbReference type="PANTHER" id="PTHR38108:SF1">
    <property type="entry name" value="UPF0319 PROTEIN YCCT"/>
    <property type="match status" value="1"/>
</dbReference>
<dbReference type="AlphaFoldDB" id="A0A1M6A258"/>
<protein>
    <submittedName>
        <fullName evidence="3">Uncharacterized protein</fullName>
    </submittedName>
</protein>
<dbReference type="RefSeq" id="WP_073605064.1">
    <property type="nucleotide sequence ID" value="NZ_FQXZ01000039.1"/>
</dbReference>
<dbReference type="STRING" id="1216006.VA7868_03450"/>
<dbReference type="PANTHER" id="PTHR38108">
    <property type="entry name" value="UPF0319 PROTEIN YCCT"/>
    <property type="match status" value="1"/>
</dbReference>
<evidence type="ECO:0000313" key="4">
    <source>
        <dbReference type="Proteomes" id="UP000184608"/>
    </source>
</evidence>
<dbReference type="EMBL" id="FQXZ01000039">
    <property type="protein sequence ID" value="SHI30594.1"/>
    <property type="molecule type" value="Genomic_DNA"/>
</dbReference>
<evidence type="ECO:0000256" key="1">
    <source>
        <dbReference type="ARBA" id="ARBA00008490"/>
    </source>
</evidence>
<sequence>MNRLFVLVMICWTWAVSGSVYALTLDAENGIEVLFVNGKPAQEGTAVHFSENKLQLVVRYEGRLKKNGGKPEFLSTTPYVLTLTSGAEANHGQLHVSLVSNRYHKIDNLNRAHKPVFNVSAGFPVKIVQQVVLPAKSKVFPYMNLGPLVADFNQTNKTVFADQPLGYVEKDQVKKSKQSATTVEQLKFWFDKASAQERGEFLRWAAKQ</sequence>
<dbReference type="Pfam" id="PF09829">
    <property type="entry name" value="DUF2057"/>
    <property type="match status" value="1"/>
</dbReference>
<keyword evidence="4" id="KW-1185">Reference proteome</keyword>
<gene>
    <name evidence="3" type="ORF">VA7868_03450</name>
</gene>
<keyword evidence="2" id="KW-0732">Signal</keyword>
<dbReference type="OrthoDB" id="6214779at2"/>
<dbReference type="Proteomes" id="UP000184608">
    <property type="component" value="Unassembled WGS sequence"/>
</dbReference>
<accession>A0A1M6A258</accession>
<evidence type="ECO:0000313" key="3">
    <source>
        <dbReference type="EMBL" id="SHI30594.1"/>
    </source>
</evidence>
<proteinExistence type="inferred from homology"/>
<comment type="similarity">
    <text evidence="1">Belongs to the UPF0319 family.</text>
</comment>
<name>A0A1M6A258_9VIBR</name>
<organism evidence="3 4">
    <name type="scientific">Vibrio aerogenes CECT 7868</name>
    <dbReference type="NCBI Taxonomy" id="1216006"/>
    <lineage>
        <taxon>Bacteria</taxon>
        <taxon>Pseudomonadati</taxon>
        <taxon>Pseudomonadota</taxon>
        <taxon>Gammaproteobacteria</taxon>
        <taxon>Vibrionales</taxon>
        <taxon>Vibrionaceae</taxon>
        <taxon>Vibrio</taxon>
    </lineage>
</organism>
<evidence type="ECO:0000256" key="2">
    <source>
        <dbReference type="ARBA" id="ARBA00022729"/>
    </source>
</evidence>
<dbReference type="InterPro" id="IPR018635">
    <property type="entry name" value="UPF0319"/>
</dbReference>